<sequence>MQRTLSALSAAIVGLAMLLGSAISSFAAPVPSQPVQVTSNIEQVRSRDRYRPYYRHGWDNRRNWNRSNHRYNRNWGRSHWGRSDWERRNVRTYRDRRWRENQMGGSGRSHQ</sequence>
<evidence type="ECO:0000313" key="2">
    <source>
        <dbReference type="EMBL" id="NTS30117.1"/>
    </source>
</evidence>
<evidence type="ECO:0000313" key="3">
    <source>
        <dbReference type="Proteomes" id="UP000550508"/>
    </source>
</evidence>
<comment type="caution">
    <text evidence="2">The sequence shown here is derived from an EMBL/GenBank/DDBJ whole genome shotgun (WGS) entry which is preliminary data.</text>
</comment>
<name>A0A849VQ34_9HYPH</name>
<keyword evidence="1" id="KW-0732">Signal</keyword>
<accession>A0A849VQ34</accession>
<evidence type="ECO:0000256" key="1">
    <source>
        <dbReference type="SAM" id="SignalP"/>
    </source>
</evidence>
<reference evidence="2 3" key="1">
    <citation type="submission" date="2020-05" db="EMBL/GenBank/DDBJ databases">
        <authorList>
            <person name="Kim M.K."/>
        </authorList>
    </citation>
    <scope>NUCLEOTIDE SEQUENCE [LARGE SCALE GENOMIC DNA]</scope>
    <source>
        <strain evidence="2 3">BT25</strain>
    </source>
</reference>
<organism evidence="2 3">
    <name type="scientific">Phyllobacterium pellucidum</name>
    <dbReference type="NCBI Taxonomy" id="2740464"/>
    <lineage>
        <taxon>Bacteria</taxon>
        <taxon>Pseudomonadati</taxon>
        <taxon>Pseudomonadota</taxon>
        <taxon>Alphaproteobacteria</taxon>
        <taxon>Hyphomicrobiales</taxon>
        <taxon>Phyllobacteriaceae</taxon>
        <taxon>Phyllobacterium</taxon>
    </lineage>
</organism>
<dbReference type="AlphaFoldDB" id="A0A849VQ34"/>
<dbReference type="Proteomes" id="UP000550508">
    <property type="component" value="Unassembled WGS sequence"/>
</dbReference>
<dbReference type="RefSeq" id="WP_139217607.1">
    <property type="nucleotide sequence ID" value="NZ_CP088292.1"/>
</dbReference>
<proteinExistence type="predicted"/>
<feature type="signal peptide" evidence="1">
    <location>
        <begin position="1"/>
        <end position="27"/>
    </location>
</feature>
<keyword evidence="3" id="KW-1185">Reference proteome</keyword>
<dbReference type="EMBL" id="JABUMX010000001">
    <property type="protein sequence ID" value="NTS30117.1"/>
    <property type="molecule type" value="Genomic_DNA"/>
</dbReference>
<evidence type="ECO:0008006" key="4">
    <source>
        <dbReference type="Google" id="ProtNLM"/>
    </source>
</evidence>
<feature type="chain" id="PRO_5032449128" description="BA14K family protein" evidence="1">
    <location>
        <begin position="28"/>
        <end position="111"/>
    </location>
</feature>
<gene>
    <name evidence="2" type="ORF">HQ945_02525</name>
</gene>
<protein>
    <recommendedName>
        <fullName evidence="4">BA14K family protein</fullName>
    </recommendedName>
</protein>